<dbReference type="AlphaFoldDB" id="A0A250X2F6"/>
<dbReference type="Proteomes" id="UP000232323">
    <property type="component" value="Unassembled WGS sequence"/>
</dbReference>
<sequence length="167" mass="19351">MTSLEQLNLLYFVYDLDIPLLNARVPFHKTAFELVKRVSQSKIPDGAIKTQLDKMTQAFFKGLGKDEFFNFSTAVVVSRIQRKWRAYIRNMKLRCAKAWRLDRSFGIPRYHDIDISGLGLRYRGHKEATIAQRCHEGSQGIETSESHSPRAGSRWRFNPQYHCQATA</sequence>
<feature type="region of interest" description="Disordered" evidence="1">
    <location>
        <begin position="135"/>
        <end position="154"/>
    </location>
</feature>
<dbReference type="OrthoDB" id="416585at2759"/>
<comment type="caution">
    <text evidence="2">The sequence shown here is derived from an EMBL/GenBank/DDBJ whole genome shotgun (WGS) entry which is preliminary data.</text>
</comment>
<dbReference type="STRING" id="1157962.A0A250X2F6"/>
<evidence type="ECO:0000313" key="2">
    <source>
        <dbReference type="EMBL" id="GAX77248.1"/>
    </source>
</evidence>
<accession>A0A250X2F6</accession>
<protein>
    <submittedName>
        <fullName evidence="2">Uncharacterized protein</fullName>
    </submittedName>
</protein>
<evidence type="ECO:0000313" key="3">
    <source>
        <dbReference type="Proteomes" id="UP000232323"/>
    </source>
</evidence>
<keyword evidence="3" id="KW-1185">Reference proteome</keyword>
<dbReference type="EMBL" id="BEGY01000023">
    <property type="protein sequence ID" value="GAX77248.1"/>
    <property type="molecule type" value="Genomic_DNA"/>
</dbReference>
<evidence type="ECO:0000256" key="1">
    <source>
        <dbReference type="SAM" id="MobiDB-lite"/>
    </source>
</evidence>
<proteinExistence type="predicted"/>
<name>A0A250X2F6_9CHLO</name>
<organism evidence="2 3">
    <name type="scientific">Chlamydomonas eustigma</name>
    <dbReference type="NCBI Taxonomy" id="1157962"/>
    <lineage>
        <taxon>Eukaryota</taxon>
        <taxon>Viridiplantae</taxon>
        <taxon>Chlorophyta</taxon>
        <taxon>core chlorophytes</taxon>
        <taxon>Chlorophyceae</taxon>
        <taxon>CS clade</taxon>
        <taxon>Chlamydomonadales</taxon>
        <taxon>Chlamydomonadaceae</taxon>
        <taxon>Chlamydomonas</taxon>
    </lineage>
</organism>
<reference evidence="2 3" key="1">
    <citation type="submission" date="2017-08" db="EMBL/GenBank/DDBJ databases">
        <title>Acidophilic green algal genome provides insights into adaptation to an acidic environment.</title>
        <authorList>
            <person name="Hirooka S."/>
            <person name="Hirose Y."/>
            <person name="Kanesaki Y."/>
            <person name="Higuchi S."/>
            <person name="Fujiwara T."/>
            <person name="Onuma R."/>
            <person name="Era A."/>
            <person name="Ohbayashi R."/>
            <person name="Uzuka A."/>
            <person name="Nozaki H."/>
            <person name="Yoshikawa H."/>
            <person name="Miyagishima S.Y."/>
        </authorList>
    </citation>
    <scope>NUCLEOTIDE SEQUENCE [LARGE SCALE GENOMIC DNA]</scope>
    <source>
        <strain evidence="2 3">NIES-2499</strain>
    </source>
</reference>
<gene>
    <name evidence="2" type="ORF">CEUSTIGMA_g4694.t1</name>
</gene>